<dbReference type="EMBL" id="BOOA01000001">
    <property type="protein sequence ID" value="GIH21823.1"/>
    <property type="molecule type" value="Genomic_DNA"/>
</dbReference>
<accession>A0A919Q6F8</accession>
<evidence type="ECO:0000313" key="4">
    <source>
        <dbReference type="Proteomes" id="UP000640052"/>
    </source>
</evidence>
<protein>
    <submittedName>
        <fullName evidence="3">Uncharacterized protein</fullName>
    </submittedName>
</protein>
<dbReference type="RefSeq" id="WP_204038698.1">
    <property type="nucleotide sequence ID" value="NZ_BOOA01000001.1"/>
</dbReference>
<dbReference type="AlphaFoldDB" id="A0A919Q6F8"/>
<dbReference type="InterPro" id="IPR047789">
    <property type="entry name" value="CU044_5270-like"/>
</dbReference>
<keyword evidence="2" id="KW-1133">Transmembrane helix</keyword>
<sequence length="336" mass="35509">MDELVRELYGEPAPDPALKTRVGALLEAEARRRLRRPWSMAVAGLAAAAVVAGVVLAGVAAESPDEAPGVESGRSILLAAAITAESGTADAGAYWRVRKLVRERYPEMLGSGQNRYWMAESRVAEQWMSRSGKVWAGSAELGATPAGRADEEAWRRDGSPVRWPGHRLSTSAGKGTLEAVPGGVAFSMAGKSMTFARIRALATDPVGLRAEVEEIVSSTGADDGLVADALSGLLWSKPSPPDVRAAAYRALAELPEVRYLGQRADESGRVGAAFTFTLREPIGLVRRTLIIDTGSSQVLSSVTDAAGVRDDQVELVLEAGWTNEKPTAPDLPPGTP</sequence>
<organism evidence="3 4">
    <name type="scientific">Acrocarpospora phusangensis</name>
    <dbReference type="NCBI Taxonomy" id="1070424"/>
    <lineage>
        <taxon>Bacteria</taxon>
        <taxon>Bacillati</taxon>
        <taxon>Actinomycetota</taxon>
        <taxon>Actinomycetes</taxon>
        <taxon>Streptosporangiales</taxon>
        <taxon>Streptosporangiaceae</taxon>
        <taxon>Acrocarpospora</taxon>
    </lineage>
</organism>
<evidence type="ECO:0000256" key="1">
    <source>
        <dbReference type="SAM" id="MobiDB-lite"/>
    </source>
</evidence>
<dbReference type="Proteomes" id="UP000640052">
    <property type="component" value="Unassembled WGS sequence"/>
</dbReference>
<dbReference type="NCBIfam" id="NF038083">
    <property type="entry name" value="CU044_5270_fam"/>
    <property type="match status" value="1"/>
</dbReference>
<feature type="transmembrane region" description="Helical" evidence="2">
    <location>
        <begin position="41"/>
        <end position="61"/>
    </location>
</feature>
<evidence type="ECO:0000313" key="3">
    <source>
        <dbReference type="EMBL" id="GIH21823.1"/>
    </source>
</evidence>
<feature type="compositionally biased region" description="Basic and acidic residues" evidence="1">
    <location>
        <begin position="148"/>
        <end position="159"/>
    </location>
</feature>
<comment type="caution">
    <text evidence="3">The sequence shown here is derived from an EMBL/GenBank/DDBJ whole genome shotgun (WGS) entry which is preliminary data.</text>
</comment>
<feature type="region of interest" description="Disordered" evidence="1">
    <location>
        <begin position="146"/>
        <end position="174"/>
    </location>
</feature>
<keyword evidence="2" id="KW-0472">Membrane</keyword>
<keyword evidence="2" id="KW-0812">Transmembrane</keyword>
<keyword evidence="4" id="KW-1185">Reference proteome</keyword>
<name>A0A919Q6F8_9ACTN</name>
<reference evidence="3" key="1">
    <citation type="submission" date="2021-01" db="EMBL/GenBank/DDBJ databases">
        <title>Whole genome shotgun sequence of Acrocarpospora phusangensis NBRC 108782.</title>
        <authorList>
            <person name="Komaki H."/>
            <person name="Tamura T."/>
        </authorList>
    </citation>
    <scope>NUCLEOTIDE SEQUENCE</scope>
    <source>
        <strain evidence="3">NBRC 108782</strain>
    </source>
</reference>
<gene>
    <name evidence="3" type="ORF">Aph01nite_01330</name>
</gene>
<proteinExistence type="predicted"/>
<evidence type="ECO:0000256" key="2">
    <source>
        <dbReference type="SAM" id="Phobius"/>
    </source>
</evidence>